<evidence type="ECO:0008006" key="4">
    <source>
        <dbReference type="Google" id="ProtNLM"/>
    </source>
</evidence>
<feature type="region of interest" description="Disordered" evidence="1">
    <location>
        <begin position="727"/>
        <end position="770"/>
    </location>
</feature>
<reference evidence="3" key="1">
    <citation type="journal article" date="2017" name="Genome Biol.">
        <title>Comparative genomics reveals high biological diversity and specific adaptations in the industrially and medically important fungal genus Aspergillus.</title>
        <authorList>
            <person name="de Vries R.P."/>
            <person name="Riley R."/>
            <person name="Wiebenga A."/>
            <person name="Aguilar-Osorio G."/>
            <person name="Amillis S."/>
            <person name="Uchima C.A."/>
            <person name="Anderluh G."/>
            <person name="Asadollahi M."/>
            <person name="Askin M."/>
            <person name="Barry K."/>
            <person name="Battaglia E."/>
            <person name="Bayram O."/>
            <person name="Benocci T."/>
            <person name="Braus-Stromeyer S.A."/>
            <person name="Caldana C."/>
            <person name="Canovas D."/>
            <person name="Cerqueira G.C."/>
            <person name="Chen F."/>
            <person name="Chen W."/>
            <person name="Choi C."/>
            <person name="Clum A."/>
            <person name="Dos Santos R.A."/>
            <person name="Damasio A.R."/>
            <person name="Diallinas G."/>
            <person name="Emri T."/>
            <person name="Fekete E."/>
            <person name="Flipphi M."/>
            <person name="Freyberg S."/>
            <person name="Gallo A."/>
            <person name="Gournas C."/>
            <person name="Habgood R."/>
            <person name="Hainaut M."/>
            <person name="Harispe M.L."/>
            <person name="Henrissat B."/>
            <person name="Hilden K.S."/>
            <person name="Hope R."/>
            <person name="Hossain A."/>
            <person name="Karabika E."/>
            <person name="Karaffa L."/>
            <person name="Karanyi Z."/>
            <person name="Krasevec N."/>
            <person name="Kuo A."/>
            <person name="Kusch H."/>
            <person name="LaButti K."/>
            <person name="Lagendijk E.L."/>
            <person name="Lapidus A."/>
            <person name="Levasseur A."/>
            <person name="Lindquist E."/>
            <person name="Lipzen A."/>
            <person name="Logrieco A.F."/>
            <person name="MacCabe A."/>
            <person name="Maekelae M.R."/>
            <person name="Malavazi I."/>
            <person name="Melin P."/>
            <person name="Meyer V."/>
            <person name="Mielnichuk N."/>
            <person name="Miskei M."/>
            <person name="Molnar A.P."/>
            <person name="Mule G."/>
            <person name="Ngan C.Y."/>
            <person name="Orejas M."/>
            <person name="Orosz E."/>
            <person name="Ouedraogo J.P."/>
            <person name="Overkamp K.M."/>
            <person name="Park H.-S."/>
            <person name="Perrone G."/>
            <person name="Piumi F."/>
            <person name="Punt P.J."/>
            <person name="Ram A.F."/>
            <person name="Ramon A."/>
            <person name="Rauscher S."/>
            <person name="Record E."/>
            <person name="Riano-Pachon D.M."/>
            <person name="Robert V."/>
            <person name="Roehrig J."/>
            <person name="Ruller R."/>
            <person name="Salamov A."/>
            <person name="Salih N.S."/>
            <person name="Samson R.A."/>
            <person name="Sandor E."/>
            <person name="Sanguinetti M."/>
            <person name="Schuetze T."/>
            <person name="Sepcic K."/>
            <person name="Shelest E."/>
            <person name="Sherlock G."/>
            <person name="Sophianopoulou V."/>
            <person name="Squina F.M."/>
            <person name="Sun H."/>
            <person name="Susca A."/>
            <person name="Todd R.B."/>
            <person name="Tsang A."/>
            <person name="Unkles S.E."/>
            <person name="van de Wiele N."/>
            <person name="van Rossen-Uffink D."/>
            <person name="Oliveira J.V."/>
            <person name="Vesth T.C."/>
            <person name="Visser J."/>
            <person name="Yu J.-H."/>
            <person name="Zhou M."/>
            <person name="Andersen M.R."/>
            <person name="Archer D.B."/>
            <person name="Baker S.E."/>
            <person name="Benoit I."/>
            <person name="Brakhage A.A."/>
            <person name="Braus G.H."/>
            <person name="Fischer R."/>
            <person name="Frisvad J.C."/>
            <person name="Goldman G.H."/>
            <person name="Houbraken J."/>
            <person name="Oakley B."/>
            <person name="Pocsi I."/>
            <person name="Scazzocchio C."/>
            <person name="Seiboth B."/>
            <person name="vanKuyk P.A."/>
            <person name="Wortman J."/>
            <person name="Dyer P.S."/>
            <person name="Grigoriev I.V."/>
        </authorList>
    </citation>
    <scope>NUCLEOTIDE SEQUENCE [LARGE SCALE GENOMIC DNA]</scope>
    <source>
        <strain evidence="3">ATCC 16872 / CBS 172.66 / WB 5094</strain>
    </source>
</reference>
<organism evidence="2 3">
    <name type="scientific">Aspergillus aculeatus (strain ATCC 16872 / CBS 172.66 / WB 5094)</name>
    <dbReference type="NCBI Taxonomy" id="690307"/>
    <lineage>
        <taxon>Eukaryota</taxon>
        <taxon>Fungi</taxon>
        <taxon>Dikarya</taxon>
        <taxon>Ascomycota</taxon>
        <taxon>Pezizomycotina</taxon>
        <taxon>Eurotiomycetes</taxon>
        <taxon>Eurotiomycetidae</taxon>
        <taxon>Eurotiales</taxon>
        <taxon>Aspergillaceae</taxon>
        <taxon>Aspergillus</taxon>
        <taxon>Aspergillus subgen. Circumdati</taxon>
    </lineage>
</organism>
<evidence type="ECO:0000256" key="1">
    <source>
        <dbReference type="SAM" id="MobiDB-lite"/>
    </source>
</evidence>
<protein>
    <recommendedName>
        <fullName evidence="4">ATPase AAA-type core domain-containing protein</fullName>
    </recommendedName>
</protein>
<dbReference type="Proteomes" id="UP000184546">
    <property type="component" value="Unassembled WGS sequence"/>
</dbReference>
<dbReference type="RefSeq" id="XP_020051323.1">
    <property type="nucleotide sequence ID" value="XM_020197760.1"/>
</dbReference>
<evidence type="ECO:0000313" key="3">
    <source>
        <dbReference type="Proteomes" id="UP000184546"/>
    </source>
</evidence>
<evidence type="ECO:0000313" key="2">
    <source>
        <dbReference type="EMBL" id="OJJ94983.1"/>
    </source>
</evidence>
<proteinExistence type="predicted"/>
<name>A0A1L9WFQ9_ASPA1</name>
<sequence>MHENSEALSNMEYKASGTANTTQTKVTVLGRRLVDLLVFNCKKTSYLQEHETGSKLLCAFLENEIGQPEFRSLWGEPDALVSLVELRSDNGKYTIHRQQSFDAFNRQGPPDQSILFRSPTSTGSVPQKNQVSSPVLLIEDPEGDLLSAKRDVDFSNGQGSLVFYKIACLRNTSWGPDEESKLIKSIKPGPIEQLVIIINADDLRPHRTSPLSWEQAAIDILEYFDDRPISKILHWAQIKCIIRLGYVGAIVLEGSSRKLYFDGKHKESGFAQVKSVTSAALQAAFLSGLVSKAVQEPYFKVEEAIGHGLRKARYLASKGFSLSENDYLKYPELNSNCGEKVELECSEIPAVELANWTILRQALTPARESLTETYEAKVLEACEGIVAHGIDSERALPGVPIATFGKLVAVDRAEIECYQAIANRVENYLNTPQDRPLSIGVFGAPGSGKSFGIKQIIQTITKRVVSPNEPKKYPVLDYNVSQFLNYSDLLVALQTVRDETVSGRIPIVCFDEFDTTLNGELGWLKFFLAPMQDGRFSEQGHSRPIGQAIFIFIGGTASSFKEFQNDTIQLIPAGTTSPSMPAPDTQSQGNRYKAVEDAKAVKAARAVKKPDFISRLGLHLDVQAYDNPKTTTDLTYMFRRAILIRAKLEEEARKRGEEVRGVDPSVLRGLLKVDTYKHGARSIETILKGSAKGFLDRNALPPDDQLSLHLGDVVQFWKIIDEHLKAQAPTGQPPTAQPLKPKSSKPQSSKPPPEKNTFLEYYAKLQDPAT</sequence>
<dbReference type="AlphaFoldDB" id="A0A1L9WFQ9"/>
<dbReference type="InterPro" id="IPR027417">
    <property type="entry name" value="P-loop_NTPase"/>
</dbReference>
<dbReference type="OrthoDB" id="5305673at2759"/>
<feature type="compositionally biased region" description="Low complexity" evidence="1">
    <location>
        <begin position="737"/>
        <end position="748"/>
    </location>
</feature>
<dbReference type="EMBL" id="KV878992">
    <property type="protein sequence ID" value="OJJ94983.1"/>
    <property type="molecule type" value="Genomic_DNA"/>
</dbReference>
<feature type="compositionally biased region" description="Polar residues" evidence="1">
    <location>
        <begin position="118"/>
        <end position="129"/>
    </location>
</feature>
<dbReference type="GeneID" id="30971574"/>
<dbReference type="OMA" id="EMEHERF"/>
<keyword evidence="3" id="KW-1185">Reference proteome</keyword>
<gene>
    <name evidence="2" type="ORF">ASPACDRAFT_1860640</name>
</gene>
<dbReference type="VEuPathDB" id="FungiDB:ASPACDRAFT_1860640"/>
<accession>A0A1L9WFQ9</accession>
<feature type="region of interest" description="Disordered" evidence="1">
    <location>
        <begin position="101"/>
        <end position="129"/>
    </location>
</feature>
<dbReference type="SUPFAM" id="SSF52540">
    <property type="entry name" value="P-loop containing nucleoside triphosphate hydrolases"/>
    <property type="match status" value="1"/>
</dbReference>
<dbReference type="STRING" id="690307.A0A1L9WFQ9"/>